<dbReference type="Proteomes" id="UP001620626">
    <property type="component" value="Unassembled WGS sequence"/>
</dbReference>
<accession>A0ABD2LTY6</accession>
<gene>
    <name evidence="1" type="ORF">niasHT_002228</name>
</gene>
<comment type="caution">
    <text evidence="1">The sequence shown here is derived from an EMBL/GenBank/DDBJ whole genome shotgun (WGS) entry which is preliminary data.</text>
</comment>
<dbReference type="AlphaFoldDB" id="A0ABD2LTY6"/>
<proteinExistence type="predicted"/>
<reference evidence="1 2" key="1">
    <citation type="submission" date="2024-10" db="EMBL/GenBank/DDBJ databases">
        <authorList>
            <person name="Kim D."/>
        </authorList>
    </citation>
    <scope>NUCLEOTIDE SEQUENCE [LARGE SCALE GENOMIC DNA]</scope>
    <source>
        <strain evidence="1">BH-2024</strain>
    </source>
</reference>
<evidence type="ECO:0000313" key="2">
    <source>
        <dbReference type="Proteomes" id="UP001620626"/>
    </source>
</evidence>
<dbReference type="EMBL" id="JBICBT010000296">
    <property type="protein sequence ID" value="KAL3118090.1"/>
    <property type="molecule type" value="Genomic_DNA"/>
</dbReference>
<evidence type="ECO:0000313" key="1">
    <source>
        <dbReference type="EMBL" id="KAL3118090.1"/>
    </source>
</evidence>
<keyword evidence="2" id="KW-1185">Reference proteome</keyword>
<organism evidence="1 2">
    <name type="scientific">Heterodera trifolii</name>
    <dbReference type="NCBI Taxonomy" id="157864"/>
    <lineage>
        <taxon>Eukaryota</taxon>
        <taxon>Metazoa</taxon>
        <taxon>Ecdysozoa</taxon>
        <taxon>Nematoda</taxon>
        <taxon>Chromadorea</taxon>
        <taxon>Rhabditida</taxon>
        <taxon>Tylenchina</taxon>
        <taxon>Tylenchomorpha</taxon>
        <taxon>Tylenchoidea</taxon>
        <taxon>Heteroderidae</taxon>
        <taxon>Heteroderinae</taxon>
        <taxon>Heterodera</taxon>
    </lineage>
</organism>
<name>A0ABD2LTY6_9BILA</name>
<sequence>MPSHGQLSSSDLPFHLTNGTEGLKHIKFRATEQCPANIRTDKATKKLFAIEFLRLPKDRENCNEGVLICYPALLQRSGTYLDTFVNFKVKRTFTMGSKEGNPITRECAKLMTKNGNENGKIQWRGIKLPAHSANANGG</sequence>
<protein>
    <submittedName>
        <fullName evidence="1">Uncharacterized protein</fullName>
    </submittedName>
</protein>